<reference evidence="8" key="1">
    <citation type="submission" date="2025-08" db="UniProtKB">
        <authorList>
            <consortium name="Ensembl"/>
        </authorList>
    </citation>
    <scope>IDENTIFICATION</scope>
</reference>
<dbReference type="Ensembl" id="ENSLBET00000037483.1">
    <property type="protein sequence ID" value="ENSLBEP00000035967.1"/>
    <property type="gene ID" value="ENSLBEG00000026946.1"/>
</dbReference>
<evidence type="ECO:0000313" key="8">
    <source>
        <dbReference type="Ensembl" id="ENSLBEP00000035967.1"/>
    </source>
</evidence>
<proteinExistence type="inferred from homology"/>
<keyword evidence="4 6" id="KW-0143">Chaperone</keyword>
<name>A0A3Q3GPG2_9LABR</name>
<reference evidence="8" key="2">
    <citation type="submission" date="2025-09" db="UniProtKB">
        <authorList>
            <consortium name="Ensembl"/>
        </authorList>
    </citation>
    <scope>IDENTIFICATION</scope>
</reference>
<dbReference type="GeneTree" id="ENSGT00390000009710"/>
<dbReference type="PANTHER" id="PTHR21500">
    <property type="entry name" value="TUBULIN-SPECIFIC CHAPERONE A"/>
    <property type="match status" value="1"/>
</dbReference>
<dbReference type="Proteomes" id="UP000261660">
    <property type="component" value="Unplaced"/>
</dbReference>
<comment type="similarity">
    <text evidence="2 6">Belongs to the TBCA family.</text>
</comment>
<accession>A0A3Q3GPG2</accession>
<evidence type="ECO:0000256" key="2">
    <source>
        <dbReference type="ARBA" id="ARBA00006806"/>
    </source>
</evidence>
<dbReference type="PANTHER" id="PTHR21500:SF0">
    <property type="entry name" value="TUBULIN-SPECIFIC CHAPERONE A"/>
    <property type="match status" value="1"/>
</dbReference>
<evidence type="ECO:0000256" key="6">
    <source>
        <dbReference type="RuleBase" id="RU364030"/>
    </source>
</evidence>
<comment type="subunit">
    <text evidence="5 6">Supercomplex made of cofactors A to E. Cofactors A and D function by capturing and stabilizing tubulin in a quasi-native conformation. Cofactor E binds to the cofactor D-tubulin complex; interaction with cofactor C then causes the release of tubulin polypeptides that are committed to the native state.</text>
</comment>
<evidence type="ECO:0000313" key="9">
    <source>
        <dbReference type="Proteomes" id="UP000261660"/>
    </source>
</evidence>
<evidence type="ECO:0000256" key="4">
    <source>
        <dbReference type="ARBA" id="ARBA00023186"/>
    </source>
</evidence>
<organism evidence="8 9">
    <name type="scientific">Labrus bergylta</name>
    <name type="common">ballan wrasse</name>
    <dbReference type="NCBI Taxonomy" id="56723"/>
    <lineage>
        <taxon>Eukaryota</taxon>
        <taxon>Metazoa</taxon>
        <taxon>Chordata</taxon>
        <taxon>Craniata</taxon>
        <taxon>Vertebrata</taxon>
        <taxon>Euteleostomi</taxon>
        <taxon>Actinopterygii</taxon>
        <taxon>Neopterygii</taxon>
        <taxon>Teleostei</taxon>
        <taxon>Neoteleostei</taxon>
        <taxon>Acanthomorphata</taxon>
        <taxon>Eupercaria</taxon>
        <taxon>Labriformes</taxon>
        <taxon>Labridae</taxon>
        <taxon>Labrus</taxon>
    </lineage>
</organism>
<dbReference type="GO" id="GO:0007023">
    <property type="term" value="P:post-chaperonin tubulin folding pathway"/>
    <property type="evidence" value="ECO:0007669"/>
    <property type="project" value="UniProtKB-UniRule"/>
</dbReference>
<dbReference type="Gene3D" id="1.20.58.90">
    <property type="match status" value="1"/>
</dbReference>
<dbReference type="GO" id="GO:0048487">
    <property type="term" value="F:beta-tubulin binding"/>
    <property type="evidence" value="ECO:0007669"/>
    <property type="project" value="InterPro"/>
</dbReference>
<sequence>MRMDGLVCKRLAKEEISYKKEAKQQEERVERMRAQDGEDYNIKKQLEVLQESRMMIPDCHRRLAVAHADLMQLLETEEDLSEAEEYKEARNILDSVKLEG</sequence>
<dbReference type="Pfam" id="PF02970">
    <property type="entry name" value="TBCA"/>
    <property type="match status" value="1"/>
</dbReference>
<keyword evidence="9" id="KW-1185">Reference proteome</keyword>
<feature type="coiled-coil region" evidence="7">
    <location>
        <begin position="8"/>
        <end position="35"/>
    </location>
</feature>
<dbReference type="GO" id="GO:0007021">
    <property type="term" value="P:tubulin complex assembly"/>
    <property type="evidence" value="ECO:0007669"/>
    <property type="project" value="UniProtKB-UniRule"/>
</dbReference>
<comment type="function">
    <text evidence="1">Tubulin-folding protein; involved in the early step of the tubulin folding pathway.</text>
</comment>
<dbReference type="AlphaFoldDB" id="A0A3Q3GPG2"/>
<keyword evidence="6" id="KW-0963">Cytoplasm</keyword>
<protein>
    <recommendedName>
        <fullName evidence="3 6">Tubulin-specific chaperone A</fullName>
    </recommendedName>
</protein>
<keyword evidence="6" id="KW-0206">Cytoskeleton</keyword>
<dbReference type="InterPro" id="IPR004226">
    <property type="entry name" value="TBCA"/>
</dbReference>
<dbReference type="GO" id="GO:0005829">
    <property type="term" value="C:cytosol"/>
    <property type="evidence" value="ECO:0007669"/>
    <property type="project" value="TreeGrafter"/>
</dbReference>
<dbReference type="GO" id="GO:0005874">
    <property type="term" value="C:microtubule"/>
    <property type="evidence" value="ECO:0007669"/>
    <property type="project" value="UniProtKB-KW"/>
</dbReference>
<dbReference type="SUPFAM" id="SSF46988">
    <property type="entry name" value="Tubulin chaperone cofactor A"/>
    <property type="match status" value="1"/>
</dbReference>
<evidence type="ECO:0000256" key="5">
    <source>
        <dbReference type="ARBA" id="ARBA00026055"/>
    </source>
</evidence>
<keyword evidence="7" id="KW-0175">Coiled coil</keyword>
<evidence type="ECO:0000256" key="7">
    <source>
        <dbReference type="SAM" id="Coils"/>
    </source>
</evidence>
<dbReference type="InterPro" id="IPR036126">
    <property type="entry name" value="TBCA_sf"/>
</dbReference>
<evidence type="ECO:0000256" key="1">
    <source>
        <dbReference type="ARBA" id="ARBA00003046"/>
    </source>
</evidence>
<comment type="subcellular location">
    <subcellularLocation>
        <location evidence="6">Cytoplasm</location>
        <location evidence="6">Cytoskeleton</location>
    </subcellularLocation>
</comment>
<keyword evidence="6" id="KW-0493">Microtubule</keyword>
<evidence type="ECO:0000256" key="3">
    <source>
        <dbReference type="ARBA" id="ARBA00015002"/>
    </source>
</evidence>
<dbReference type="FunFam" id="1.20.58.90:FF:000008">
    <property type="entry name" value="Tubulin-specific chaperone A"/>
    <property type="match status" value="1"/>
</dbReference>